<dbReference type="EMBL" id="RWGY01000011">
    <property type="protein sequence ID" value="TVU27954.1"/>
    <property type="molecule type" value="Genomic_DNA"/>
</dbReference>
<reference evidence="2 3" key="1">
    <citation type="journal article" date="2019" name="Sci. Rep.">
        <title>A high-quality genome of Eragrostis curvula grass provides insights into Poaceae evolution and supports new strategies to enhance forage quality.</title>
        <authorList>
            <person name="Carballo J."/>
            <person name="Santos B.A.C.M."/>
            <person name="Zappacosta D."/>
            <person name="Garbus I."/>
            <person name="Selva J.P."/>
            <person name="Gallo C.A."/>
            <person name="Diaz A."/>
            <person name="Albertini E."/>
            <person name="Caccamo M."/>
            <person name="Echenique V."/>
        </authorList>
    </citation>
    <scope>NUCLEOTIDE SEQUENCE [LARGE SCALE GENOMIC DNA]</scope>
    <source>
        <strain evidence="3">cv. Victoria</strain>
        <tissue evidence="2">Leaf</tissue>
    </source>
</reference>
<comment type="caution">
    <text evidence="2">The sequence shown here is derived from an EMBL/GenBank/DDBJ whole genome shotgun (WGS) entry which is preliminary data.</text>
</comment>
<keyword evidence="3" id="KW-1185">Reference proteome</keyword>
<keyword evidence="1" id="KW-1133">Transmembrane helix</keyword>
<sequence>MTFLVLLYDTVVEPFVFTAVEQSFLRWYIFEETILCIWTVALYIESLRLDIEKAWWKDFVGVIMLAVLIFILIFLLLLWLFHSYIALTNQTTYEVARRRRIFYLRGVPDRVHPFSKASVEISTISAPLVRRDLFWKLCPHLRSWKPELLVTHAEI</sequence>
<organism evidence="2 3">
    <name type="scientific">Eragrostis curvula</name>
    <name type="common">weeping love grass</name>
    <dbReference type="NCBI Taxonomy" id="38414"/>
    <lineage>
        <taxon>Eukaryota</taxon>
        <taxon>Viridiplantae</taxon>
        <taxon>Streptophyta</taxon>
        <taxon>Embryophyta</taxon>
        <taxon>Tracheophyta</taxon>
        <taxon>Spermatophyta</taxon>
        <taxon>Magnoliopsida</taxon>
        <taxon>Liliopsida</taxon>
        <taxon>Poales</taxon>
        <taxon>Poaceae</taxon>
        <taxon>PACMAD clade</taxon>
        <taxon>Chloridoideae</taxon>
        <taxon>Eragrostideae</taxon>
        <taxon>Eragrostidinae</taxon>
        <taxon>Eragrostis</taxon>
    </lineage>
</organism>
<evidence type="ECO:0008006" key="4">
    <source>
        <dbReference type="Google" id="ProtNLM"/>
    </source>
</evidence>
<keyword evidence="1" id="KW-0812">Transmembrane</keyword>
<protein>
    <recommendedName>
        <fullName evidence="4">S-acyltransferase</fullName>
    </recommendedName>
</protein>
<dbReference type="Proteomes" id="UP000324897">
    <property type="component" value="Chromosome 1"/>
</dbReference>
<dbReference type="AlphaFoldDB" id="A0A5J9UXD8"/>
<keyword evidence="1" id="KW-0472">Membrane</keyword>
<proteinExistence type="predicted"/>
<feature type="transmembrane region" description="Helical" evidence="1">
    <location>
        <begin position="59"/>
        <end position="81"/>
    </location>
</feature>
<gene>
    <name evidence="2" type="ORF">EJB05_19459</name>
</gene>
<dbReference type="OrthoDB" id="9909019at2759"/>
<accession>A0A5J9UXD8</accession>
<evidence type="ECO:0000313" key="2">
    <source>
        <dbReference type="EMBL" id="TVU27954.1"/>
    </source>
</evidence>
<name>A0A5J9UXD8_9POAL</name>
<evidence type="ECO:0000256" key="1">
    <source>
        <dbReference type="SAM" id="Phobius"/>
    </source>
</evidence>
<evidence type="ECO:0000313" key="3">
    <source>
        <dbReference type="Proteomes" id="UP000324897"/>
    </source>
</evidence>
<dbReference type="Gramene" id="TVU27954">
    <property type="protein sequence ID" value="TVU27954"/>
    <property type="gene ID" value="EJB05_19459"/>
</dbReference>
<feature type="transmembrane region" description="Helical" evidence="1">
    <location>
        <begin position="27"/>
        <end position="47"/>
    </location>
</feature>